<organism evidence="1">
    <name type="scientific">Neurospora crassa</name>
    <dbReference type="NCBI Taxonomy" id="5141"/>
    <lineage>
        <taxon>Eukaryota</taxon>
        <taxon>Fungi</taxon>
        <taxon>Dikarya</taxon>
        <taxon>Ascomycota</taxon>
        <taxon>Pezizomycotina</taxon>
        <taxon>Sordariomycetes</taxon>
        <taxon>Sordariomycetidae</taxon>
        <taxon>Sordariales</taxon>
        <taxon>Sordariaceae</taxon>
        <taxon>Neurospora</taxon>
    </lineage>
</organism>
<name>Q872N4_NEUCS</name>
<dbReference type="EMBL" id="BX284763">
    <property type="protein sequence ID" value="CAD70546.1"/>
    <property type="molecule type" value="Genomic_DNA"/>
</dbReference>
<protein>
    <submittedName>
        <fullName evidence="1">Uncharacterized protein B19A17.180</fullName>
    </submittedName>
</protein>
<dbReference type="AlphaFoldDB" id="Q872N4"/>
<dbReference type="SUPFAM" id="SSF140860">
    <property type="entry name" value="Pseudo ankyrin repeat-like"/>
    <property type="match status" value="2"/>
</dbReference>
<accession>Q872N4</accession>
<sequence length="1135" mass="126941">MADPLSIAGLVTGVVSLGIQLHNDLKIFLDIVKNRDEDIAKLTRQAATMAQALDAIDRSLQNSSQAKTGVVDSAAIIPLLDASRQELLLLQQEVASLTKTSKGQNPKASVVVDFAKATTQKLKYPRQRAKIEKLEEGLDQANTTLQLALDAFGLYESLVHLLIIAILSLFRSELSSIKSNTEAMVHGLSHVQKTLPDVEACVSKLSEKLMATSQTATQSIQNIEAILNLAISSHQSDLEQFGQAQSNEFSQIKQLIQDLSLRMDANASTGSKDIEVNRNLACLVSKPSALKVLCDEYSNQQPQSECPSDANAWSVCACQSRRIATRRSVDWGPFRLSAESKAELAHHESCQWAQFDASKRSKAISLAYRGFTRLLRHAVVLNFRLNLGAGGFSFGPGVVHYPVVDERVYPPFRLVHYVVRAMKTLTEPLFEPFSSRQRRTSQGKIILLSVKHSVLKAFSVHISRACCDRTIVPRAVNTRGQTLLHCISRIIENYACGRVIMTLQGSWTQGSWTPSMVASVHEVLSTLIMCNVPLTVHDDLGSLAHLTIANCIRTTDENLLASMTSILRLLTPEDMDIDPSKAKDWPNLFGPPLDFLITLPDPYIFSKAFGSNELGTAILQHNISAVKSLLSRSPSLAFERDLNGMTPIHHAVLWKDGLSLLLEQVPVEIFEEDLAWDIFQYALCVGGRNDEYLRSVMLFLDHSWYFAPCSSQGRGDGTIGVIMKKSSLATQKKFLLHLKQARLELVPHSLQSETVHGIIDHLQEIAATLPPGTRRARLQAGVDSFDIFRYIRNAETADAAWQSGFHEVDYHPATEFPPLADGGHTADYVLWLLDHDADPFQPLYDTQDQKASILTAHKAIGCIHSPIGAWSDDIDDWELKVLGPAAQEVARRLCSKPATDSCLCACSPNGCTPFLILLTTLIRGSPYILRFTSSRAEDYALEFWNVRTILYENDGFVCQYDEQFQEALRLFTCTALGIRHTCCKMACRHSDDDAKEIREEDSELVGILETLMEQWEDVRFKSTDEFWRFLEGGWVIRLNEVFEGMRQMDQSEEHKVQLESLGVQLHVPIAEAKSTKPRVRTKGFIWLEESFWLDLLDTVAKGGDTRYFDRVLEDATLLERGFALPGRYFYEEEEW</sequence>
<proteinExistence type="predicted"/>
<reference evidence="1" key="1">
    <citation type="submission" date="2003-03" db="EMBL/GenBank/DDBJ databases">
        <authorList>
            <person name="Schulte U."/>
            <person name="Aign V."/>
            <person name="Hoheisel J."/>
            <person name="Brandt P."/>
            <person name="Fartmann B."/>
            <person name="Holland R."/>
            <person name="Nyakatura G."/>
            <person name="Mewes H.W."/>
            <person name="Mannhaupt G."/>
        </authorList>
    </citation>
    <scope>NUCLEOTIDE SEQUENCE</scope>
</reference>
<reference evidence="1" key="2">
    <citation type="submission" date="2003-03" db="EMBL/GenBank/DDBJ databases">
        <authorList>
            <person name="German Neurospora genome project"/>
        </authorList>
    </citation>
    <scope>NUCLEOTIDE SEQUENCE</scope>
</reference>
<evidence type="ECO:0000313" key="1">
    <source>
        <dbReference type="EMBL" id="CAD70546.1"/>
    </source>
</evidence>
<dbReference type="VEuPathDB" id="FungiDB:NCU10883"/>
<gene>
    <name evidence="1" type="primary">B19A17.180</name>
</gene>